<dbReference type="GO" id="GO:0005975">
    <property type="term" value="P:carbohydrate metabolic process"/>
    <property type="evidence" value="ECO:0007669"/>
    <property type="project" value="InterPro"/>
</dbReference>
<dbReference type="PANTHER" id="PTHR47786:SF2">
    <property type="entry name" value="GLYCOSYL HYDROLASE FAMILY 13 CATALYTIC DOMAIN-CONTAINING PROTEIN"/>
    <property type="match status" value="1"/>
</dbReference>
<keyword evidence="3" id="KW-1185">Reference proteome</keyword>
<dbReference type="CDD" id="cd11347">
    <property type="entry name" value="AmyAc_1"/>
    <property type="match status" value="1"/>
</dbReference>
<accession>A1AL21</accession>
<dbReference type="eggNOG" id="COG0366">
    <property type="taxonomic scope" value="Bacteria"/>
</dbReference>
<feature type="domain" description="Glycosyl hydrolase family 13 catalytic" evidence="1">
    <location>
        <begin position="71"/>
        <end position="388"/>
    </location>
</feature>
<dbReference type="KEGG" id="ppd:Ppro_0407"/>
<dbReference type="SMART" id="SM00642">
    <property type="entry name" value="Aamy"/>
    <property type="match status" value="1"/>
</dbReference>
<evidence type="ECO:0000313" key="2">
    <source>
        <dbReference type="EMBL" id="ABK98041.1"/>
    </source>
</evidence>
<evidence type="ECO:0000313" key="3">
    <source>
        <dbReference type="Proteomes" id="UP000006732"/>
    </source>
</evidence>
<gene>
    <name evidence="2" type="ordered locus">Ppro_0407</name>
</gene>
<dbReference type="SUPFAM" id="SSF51445">
    <property type="entry name" value="(Trans)glycosidases"/>
    <property type="match status" value="1"/>
</dbReference>
<dbReference type="Pfam" id="PF00128">
    <property type="entry name" value="Alpha-amylase"/>
    <property type="match status" value="1"/>
</dbReference>
<dbReference type="EMBL" id="CP000482">
    <property type="protein sequence ID" value="ABK98041.1"/>
    <property type="molecule type" value="Genomic_DNA"/>
</dbReference>
<name>A1AL21_PELPD</name>
<proteinExistence type="predicted"/>
<reference evidence="2 3" key="1">
    <citation type="submission" date="2006-10" db="EMBL/GenBank/DDBJ databases">
        <title>Complete sequence of chromosome of Pelobacter propionicus DSM 2379.</title>
        <authorList>
            <consortium name="US DOE Joint Genome Institute"/>
            <person name="Copeland A."/>
            <person name="Lucas S."/>
            <person name="Lapidus A."/>
            <person name="Barry K."/>
            <person name="Detter J.C."/>
            <person name="Glavina del Rio T."/>
            <person name="Hammon N."/>
            <person name="Israni S."/>
            <person name="Dalin E."/>
            <person name="Tice H."/>
            <person name="Pitluck S."/>
            <person name="Saunders E."/>
            <person name="Brettin T."/>
            <person name="Bruce D."/>
            <person name="Han C."/>
            <person name="Tapia R."/>
            <person name="Schmutz J."/>
            <person name="Larimer F."/>
            <person name="Land M."/>
            <person name="Hauser L."/>
            <person name="Kyrpides N."/>
            <person name="Kim E."/>
            <person name="Lovley D."/>
            <person name="Richardson P."/>
        </authorList>
    </citation>
    <scope>NUCLEOTIDE SEQUENCE [LARGE SCALE GENOMIC DNA]</scope>
    <source>
        <strain evidence="3">DSM 2379 / NBRC 103807 / OttBd1</strain>
    </source>
</reference>
<dbReference type="HOGENOM" id="CLU_043801_0_0_7"/>
<sequence length="492" mass="55499">MSAWPQHPLIYEINTWVWLRELGQQLGEPLTLASVPKSVWDDIASLGFDGVWLMGVWERSPAGIQVSMANQGLLDDFSRALPDFRAEDNVGSPYCVRNYEVDPCLGGREGLAVARQELASRGLALILDLVPNHVAPDHPWVTEHPDYFIRGDYGDVMREPASFLTTGGHVYACGRDPFFPAWPDVLQLNAFDPGLRAAVRETVGSIADQCDGVRCDMAMLVMNHIFQRTWGERAGVPPAVDYWPELIGAVRATHPGFLFMAEAYWELEWELQQQGFDFCYDKKLYDRLEHGPAENVRLHLCAEATYQERLVRFIENHDEPRAAATFSPEKERAVALLTTTLPGAALLHEGQLEGRRVRLPVFLGRRPAEEVDHKLRAFYQALLVVIAREGVRGGRWRLCERSGWPDNASHLNIVAHCWSGEKSRHLIVVNLSATAAQARVQLPCEELRGRTWRLVDLLTAESWDRDGDEMTGAGLYVDLGPWKCNIFRLEPL</sequence>
<dbReference type="STRING" id="338966.Ppro_0407"/>
<dbReference type="Proteomes" id="UP000006732">
    <property type="component" value="Chromosome"/>
</dbReference>
<dbReference type="InterPro" id="IPR017853">
    <property type="entry name" value="GH"/>
</dbReference>
<dbReference type="AlphaFoldDB" id="A1AL21"/>
<organism evidence="2 3">
    <name type="scientific">Pelobacter propionicus (strain DSM 2379 / NBRC 103807 / OttBd1)</name>
    <dbReference type="NCBI Taxonomy" id="338966"/>
    <lineage>
        <taxon>Bacteria</taxon>
        <taxon>Pseudomonadati</taxon>
        <taxon>Thermodesulfobacteriota</taxon>
        <taxon>Desulfuromonadia</taxon>
        <taxon>Desulfuromonadales</taxon>
        <taxon>Desulfuromonadaceae</taxon>
        <taxon>Pelobacter</taxon>
    </lineage>
</organism>
<dbReference type="CAZy" id="GH13">
    <property type="family name" value="Glycoside Hydrolase Family 13"/>
</dbReference>
<dbReference type="RefSeq" id="WP_011734355.1">
    <property type="nucleotide sequence ID" value="NC_008609.1"/>
</dbReference>
<dbReference type="InterPro" id="IPR006047">
    <property type="entry name" value="GH13_cat_dom"/>
</dbReference>
<protein>
    <submittedName>
        <fullName evidence="2">Alpha amylase, catalytic region</fullName>
    </submittedName>
</protein>
<evidence type="ECO:0000259" key="1">
    <source>
        <dbReference type="SMART" id="SM00642"/>
    </source>
</evidence>
<dbReference type="Gene3D" id="3.20.20.80">
    <property type="entry name" value="Glycosidases"/>
    <property type="match status" value="1"/>
</dbReference>
<dbReference type="PANTHER" id="PTHR47786">
    <property type="entry name" value="ALPHA-1,4-GLUCAN:MALTOSE-1-PHOSPHATE MALTOSYLTRANSFERASE"/>
    <property type="match status" value="1"/>
</dbReference>
<dbReference type="OrthoDB" id="9808590at2"/>